<name>A0AAD2FWS7_9STRA</name>
<feature type="region of interest" description="Disordered" evidence="1">
    <location>
        <begin position="23"/>
        <end position="63"/>
    </location>
</feature>
<feature type="compositionally biased region" description="Low complexity" evidence="1">
    <location>
        <begin position="320"/>
        <end position="335"/>
    </location>
</feature>
<evidence type="ECO:0000313" key="3">
    <source>
        <dbReference type="Proteomes" id="UP001295423"/>
    </source>
</evidence>
<proteinExistence type="predicted"/>
<feature type="region of interest" description="Disordered" evidence="1">
    <location>
        <begin position="180"/>
        <end position="290"/>
    </location>
</feature>
<sequence>MVAQSPAEQQFSWNALISNFVGKHDGSEASKASETEEPKLEMELEEGRSESNEGMSLSEARDDADCSQPLAACTPFDEPTCVPFDERSCTPRTSAEMKMDLNSIREDIAEIVKEHKRQTENGREAGESQKQEKCVHFSLDCNPEAVASKEERKKPVMDRKDDTLDYIFNLVEIAICGDKKSNIDEEVTKRPTKREQMPDPVQLLREKSIFQTLNPGGTSSNSKKHSSRPYKSGETTSDKIVTEDSPSLAKSATKENPEASTSETSETAMSKNEDSTTDDTTLQVSKPQVSTIEARELRSLRLKAASTISMPEDATLIPNTSKPEVPTPTVSTTPSNKISKTQEAVSVSTSGFGASTIAVPPTIPEEPSNSQESASSQGAEDEETKKFVEEVAMEVLAEAQALAAEAAEADAVNADTDTSFSNAPQSSVHVDASHDSVSLITDVDEYSHSLPRIIHLSNSEANQTKLAKPSNVYSPSIRKLQNRKSVSSALAAYNKKVKRSINFGGSTHILGKQGPTTTTLARRNNADEQVIQLLAGLLSMGESGNISAPGTPRGVIFLASVVSFLFWPEDLPQKQQMARKTKPAPVEEPAEKKEPPSLLSLVGDKKPKRTSSPMKRNRPRRPQLSARRMNASQKKSFDV</sequence>
<feature type="compositionally biased region" description="Polar residues" evidence="1">
    <location>
        <begin position="367"/>
        <end position="378"/>
    </location>
</feature>
<comment type="caution">
    <text evidence="2">The sequence shown here is derived from an EMBL/GenBank/DDBJ whole genome shotgun (WGS) entry which is preliminary data.</text>
</comment>
<dbReference type="Proteomes" id="UP001295423">
    <property type="component" value="Unassembled WGS sequence"/>
</dbReference>
<evidence type="ECO:0000313" key="2">
    <source>
        <dbReference type="EMBL" id="CAJ1955273.1"/>
    </source>
</evidence>
<accession>A0AAD2FWS7</accession>
<feature type="region of interest" description="Disordered" evidence="1">
    <location>
        <begin position="574"/>
        <end position="639"/>
    </location>
</feature>
<feature type="compositionally biased region" description="Basic and acidic residues" evidence="1">
    <location>
        <begin position="23"/>
        <end position="51"/>
    </location>
</feature>
<gene>
    <name evidence="2" type="ORF">CYCCA115_LOCUS15670</name>
</gene>
<organism evidence="2 3">
    <name type="scientific">Cylindrotheca closterium</name>
    <dbReference type="NCBI Taxonomy" id="2856"/>
    <lineage>
        <taxon>Eukaryota</taxon>
        <taxon>Sar</taxon>
        <taxon>Stramenopiles</taxon>
        <taxon>Ochrophyta</taxon>
        <taxon>Bacillariophyta</taxon>
        <taxon>Bacillariophyceae</taxon>
        <taxon>Bacillariophycidae</taxon>
        <taxon>Bacillariales</taxon>
        <taxon>Bacillariaceae</taxon>
        <taxon>Cylindrotheca</taxon>
    </lineage>
</organism>
<feature type="compositionally biased region" description="Polar residues" evidence="1">
    <location>
        <begin position="209"/>
        <end position="221"/>
    </location>
</feature>
<feature type="compositionally biased region" description="Polar residues" evidence="1">
    <location>
        <begin position="336"/>
        <end position="353"/>
    </location>
</feature>
<feature type="compositionally biased region" description="Basic and acidic residues" evidence="1">
    <location>
        <begin position="180"/>
        <end position="197"/>
    </location>
</feature>
<protein>
    <submittedName>
        <fullName evidence="2">Uncharacterized protein</fullName>
    </submittedName>
</protein>
<feature type="region of interest" description="Disordered" evidence="1">
    <location>
        <begin position="311"/>
        <end position="384"/>
    </location>
</feature>
<dbReference type="AlphaFoldDB" id="A0AAD2FWS7"/>
<reference evidence="2" key="1">
    <citation type="submission" date="2023-08" db="EMBL/GenBank/DDBJ databases">
        <authorList>
            <person name="Audoor S."/>
            <person name="Bilcke G."/>
        </authorList>
    </citation>
    <scope>NUCLEOTIDE SEQUENCE</scope>
</reference>
<keyword evidence="3" id="KW-1185">Reference proteome</keyword>
<dbReference type="EMBL" id="CAKOGP040001881">
    <property type="protein sequence ID" value="CAJ1955273.1"/>
    <property type="molecule type" value="Genomic_DNA"/>
</dbReference>
<feature type="compositionally biased region" description="Polar residues" evidence="1">
    <location>
        <begin position="630"/>
        <end position="639"/>
    </location>
</feature>
<feature type="compositionally biased region" description="Low complexity" evidence="1">
    <location>
        <begin position="258"/>
        <end position="268"/>
    </location>
</feature>
<feature type="compositionally biased region" description="Polar residues" evidence="1">
    <location>
        <begin position="278"/>
        <end position="290"/>
    </location>
</feature>
<evidence type="ECO:0000256" key="1">
    <source>
        <dbReference type="SAM" id="MobiDB-lite"/>
    </source>
</evidence>